<dbReference type="PANTHER" id="PTHR39136">
    <property type="entry name" value="ALTERED INHERITANCE OF MITOCHONDRIA PROTEIN 11"/>
    <property type="match status" value="1"/>
</dbReference>
<accession>A0A1G4M7T5</accession>
<name>A0A1G4M7T5_LACFM</name>
<dbReference type="EMBL" id="LT598489">
    <property type="protein sequence ID" value="SCV99752.1"/>
    <property type="molecule type" value="Genomic_DNA"/>
</dbReference>
<comment type="similarity">
    <text evidence="4">Belongs to the AIM11 family.</text>
</comment>
<evidence type="ECO:0000256" key="1">
    <source>
        <dbReference type="ARBA" id="ARBA00022692"/>
    </source>
</evidence>
<proteinExistence type="inferred from homology"/>
<evidence type="ECO:0000256" key="3">
    <source>
        <dbReference type="ARBA" id="ARBA00023136"/>
    </source>
</evidence>
<evidence type="ECO:0000313" key="5">
    <source>
        <dbReference type="EMBL" id="SCV99752.1"/>
    </source>
</evidence>
<organism evidence="5 6">
    <name type="scientific">Lachancea fermentati</name>
    <name type="common">Zygosaccharomyces fermentati</name>
    <dbReference type="NCBI Taxonomy" id="4955"/>
    <lineage>
        <taxon>Eukaryota</taxon>
        <taxon>Fungi</taxon>
        <taxon>Dikarya</taxon>
        <taxon>Ascomycota</taxon>
        <taxon>Saccharomycotina</taxon>
        <taxon>Saccharomycetes</taxon>
        <taxon>Saccharomycetales</taxon>
        <taxon>Saccharomycetaceae</taxon>
        <taxon>Lachancea</taxon>
    </lineage>
</organism>
<protein>
    <recommendedName>
        <fullName evidence="4">Altered inheritance of mitochondria protein 11</fullName>
    </recommendedName>
</protein>
<dbReference type="OrthoDB" id="4088121at2759"/>
<dbReference type="Proteomes" id="UP000190831">
    <property type="component" value="Chromosome B"/>
</dbReference>
<gene>
    <name evidence="4" type="primary">AIM11</name>
    <name evidence="5" type="ORF">LAFE_0B01728G</name>
</gene>
<comment type="subcellular location">
    <subcellularLocation>
        <location evidence="4">Membrane</location>
        <topology evidence="4">Multi-pass membrane protein</topology>
    </subcellularLocation>
</comment>
<evidence type="ECO:0000256" key="2">
    <source>
        <dbReference type="ARBA" id="ARBA00022989"/>
    </source>
</evidence>
<dbReference type="OMA" id="RFAYKST"/>
<feature type="transmembrane region" description="Helical" evidence="4">
    <location>
        <begin position="28"/>
        <end position="46"/>
    </location>
</feature>
<reference evidence="6" key="1">
    <citation type="submission" date="2016-03" db="EMBL/GenBank/DDBJ databases">
        <authorList>
            <person name="Devillers H."/>
        </authorList>
    </citation>
    <scope>NUCLEOTIDE SEQUENCE [LARGE SCALE GENOMIC DNA]</scope>
</reference>
<keyword evidence="1 4" id="KW-0812">Transmembrane</keyword>
<feature type="transmembrane region" description="Helical" evidence="4">
    <location>
        <begin position="77"/>
        <end position="100"/>
    </location>
</feature>
<dbReference type="GO" id="GO:0005739">
    <property type="term" value="C:mitochondrion"/>
    <property type="evidence" value="ECO:0007669"/>
    <property type="project" value="TreeGrafter"/>
</dbReference>
<keyword evidence="6" id="KW-1185">Reference proteome</keyword>
<dbReference type="AlphaFoldDB" id="A0A1G4M7T5"/>
<evidence type="ECO:0000256" key="4">
    <source>
        <dbReference type="RuleBase" id="RU367098"/>
    </source>
</evidence>
<evidence type="ECO:0000313" key="6">
    <source>
        <dbReference type="Proteomes" id="UP000190831"/>
    </source>
</evidence>
<sequence length="152" mass="17152">MSTTTIKVSTKDISVFSDEYKKRRRQQMLRFFGATMFTLVSARLAFRGVQVRKYVPNMFQLNHKQPHFSYQGEAASALAYGTGLATGSFAMLILGTCWIWDVSTFPEFTLKVKRLMGEDQSKASDITNMPMDDDTKKVVNALESLLSSEKKG</sequence>
<dbReference type="GO" id="GO:0016020">
    <property type="term" value="C:membrane"/>
    <property type="evidence" value="ECO:0007669"/>
    <property type="project" value="UniProtKB-SubCell"/>
</dbReference>
<dbReference type="PANTHER" id="PTHR39136:SF1">
    <property type="entry name" value="ALTERED INHERITANCE OF MITOCHONDRIA PROTEIN 11"/>
    <property type="match status" value="1"/>
</dbReference>
<dbReference type="InterPro" id="IPR038814">
    <property type="entry name" value="AIM11"/>
</dbReference>
<keyword evidence="2 4" id="KW-1133">Transmembrane helix</keyword>
<keyword evidence="3 4" id="KW-0472">Membrane</keyword>